<feature type="transmembrane region" description="Helical" evidence="12">
    <location>
        <begin position="190"/>
        <end position="210"/>
    </location>
</feature>
<keyword evidence="4 12" id="KW-0812">Transmembrane</keyword>
<evidence type="ECO:0008006" key="17">
    <source>
        <dbReference type="Google" id="ProtNLM"/>
    </source>
</evidence>
<dbReference type="InterPro" id="IPR011527">
    <property type="entry name" value="ABC1_TM_dom"/>
</dbReference>
<dbReference type="CDD" id="cd03249">
    <property type="entry name" value="ABC_MTABC3_MDL1_MDL2"/>
    <property type="match status" value="2"/>
</dbReference>
<dbReference type="Pfam" id="PF00005">
    <property type="entry name" value="ABC_tran"/>
    <property type="match status" value="2"/>
</dbReference>
<dbReference type="Pfam" id="PF00664">
    <property type="entry name" value="ABC_membrane"/>
    <property type="match status" value="2"/>
</dbReference>
<keyword evidence="6" id="KW-0547">Nucleotide-binding</keyword>
<keyword evidence="16" id="KW-1185">Reference proteome</keyword>
<dbReference type="InterPro" id="IPR036640">
    <property type="entry name" value="ABC1_TM_sf"/>
</dbReference>
<dbReference type="SUPFAM" id="SSF52540">
    <property type="entry name" value="P-loop containing nucleoside triphosphate hydrolases"/>
    <property type="match status" value="2"/>
</dbReference>
<feature type="transmembrane region" description="Helical" evidence="12">
    <location>
        <begin position="31"/>
        <end position="58"/>
    </location>
</feature>
<dbReference type="SUPFAM" id="SSF90123">
    <property type="entry name" value="ABC transporter transmembrane region"/>
    <property type="match status" value="2"/>
</dbReference>
<dbReference type="FunFam" id="1.20.1560.10:FF:000009">
    <property type="entry name" value="ABC transporter B family member 1"/>
    <property type="match status" value="1"/>
</dbReference>
<evidence type="ECO:0000256" key="5">
    <source>
        <dbReference type="ARBA" id="ARBA00022737"/>
    </source>
</evidence>
<evidence type="ECO:0000256" key="4">
    <source>
        <dbReference type="ARBA" id="ARBA00022692"/>
    </source>
</evidence>
<dbReference type="PROSITE" id="PS50893">
    <property type="entry name" value="ABC_TRANSPORTER_2"/>
    <property type="match status" value="2"/>
</dbReference>
<dbReference type="GO" id="GO:0016887">
    <property type="term" value="F:ATP hydrolysis activity"/>
    <property type="evidence" value="ECO:0007669"/>
    <property type="project" value="InterPro"/>
</dbReference>
<reference evidence="15" key="1">
    <citation type="submission" date="2020-01" db="EMBL/GenBank/DDBJ databases">
        <authorList>
            <person name="Mishra B."/>
        </authorList>
    </citation>
    <scope>NUCLEOTIDE SEQUENCE [LARGE SCALE GENOMIC DNA]</scope>
</reference>
<evidence type="ECO:0000256" key="2">
    <source>
        <dbReference type="ARBA" id="ARBA00007577"/>
    </source>
</evidence>
<accession>A0A6D2HI78</accession>
<dbReference type="InterPro" id="IPR039421">
    <property type="entry name" value="Type_1_exporter"/>
</dbReference>
<feature type="region of interest" description="Disordered" evidence="11">
    <location>
        <begin position="608"/>
        <end position="675"/>
    </location>
</feature>
<feature type="transmembrane region" description="Helical" evidence="12">
    <location>
        <begin position="916"/>
        <end position="939"/>
    </location>
</feature>
<dbReference type="GO" id="GO:0005886">
    <property type="term" value="C:plasma membrane"/>
    <property type="evidence" value="ECO:0007669"/>
    <property type="project" value="UniProtKB-SubCell"/>
</dbReference>
<keyword evidence="8 12" id="KW-1133">Transmembrane helix</keyword>
<name>A0A6D2HI78_9BRAS</name>
<dbReference type="GO" id="GO:0010328">
    <property type="term" value="F:auxin influx transmembrane transporter activity"/>
    <property type="evidence" value="ECO:0007669"/>
    <property type="project" value="UniProtKB-ARBA"/>
</dbReference>
<dbReference type="PROSITE" id="PS50929">
    <property type="entry name" value="ABC_TM1F"/>
    <property type="match status" value="2"/>
</dbReference>
<dbReference type="CDD" id="cd18577">
    <property type="entry name" value="ABC_6TM_Pgp_ABCB1_D1_like"/>
    <property type="match status" value="1"/>
</dbReference>
<keyword evidence="7" id="KW-0067">ATP-binding</keyword>
<dbReference type="FunFam" id="3.40.50.300:FF:000066">
    <property type="entry name" value="ABC transporter B family member 1"/>
    <property type="match status" value="2"/>
</dbReference>
<keyword evidence="9 12" id="KW-0472">Membrane</keyword>
<dbReference type="PANTHER" id="PTHR24222">
    <property type="entry name" value="ABC TRANSPORTER B FAMILY"/>
    <property type="match status" value="1"/>
</dbReference>
<organism evidence="15 16">
    <name type="scientific">Microthlaspi erraticum</name>
    <dbReference type="NCBI Taxonomy" id="1685480"/>
    <lineage>
        <taxon>Eukaryota</taxon>
        <taxon>Viridiplantae</taxon>
        <taxon>Streptophyta</taxon>
        <taxon>Embryophyta</taxon>
        <taxon>Tracheophyta</taxon>
        <taxon>Spermatophyta</taxon>
        <taxon>Magnoliopsida</taxon>
        <taxon>eudicotyledons</taxon>
        <taxon>Gunneridae</taxon>
        <taxon>Pentapetalae</taxon>
        <taxon>rosids</taxon>
        <taxon>malvids</taxon>
        <taxon>Brassicales</taxon>
        <taxon>Brassicaceae</taxon>
        <taxon>Coluteocarpeae</taxon>
        <taxon>Microthlaspi</taxon>
    </lineage>
</organism>
<evidence type="ECO:0000313" key="15">
    <source>
        <dbReference type="EMBL" id="CAA7014476.1"/>
    </source>
</evidence>
<dbReference type="GO" id="GO:0140359">
    <property type="term" value="F:ABC-type transporter activity"/>
    <property type="evidence" value="ECO:0007669"/>
    <property type="project" value="InterPro"/>
</dbReference>
<dbReference type="GO" id="GO:0010329">
    <property type="term" value="F:auxin efflux transmembrane transporter activity"/>
    <property type="evidence" value="ECO:0007669"/>
    <property type="project" value="UniProtKB-ARBA"/>
</dbReference>
<feature type="transmembrane region" description="Helical" evidence="12">
    <location>
        <begin position="690"/>
        <end position="714"/>
    </location>
</feature>
<feature type="transmembrane region" description="Helical" evidence="12">
    <location>
        <begin position="78"/>
        <end position="96"/>
    </location>
</feature>
<feature type="transmembrane region" description="Helical" evidence="12">
    <location>
        <begin position="268"/>
        <end position="290"/>
    </location>
</feature>
<dbReference type="GO" id="GO:0005524">
    <property type="term" value="F:ATP binding"/>
    <property type="evidence" value="ECO:0007669"/>
    <property type="project" value="UniProtKB-KW"/>
</dbReference>
<gene>
    <name evidence="15" type="ORF">MERR_LOCUS1710</name>
</gene>
<dbReference type="EMBL" id="CACVBM020000111">
    <property type="protein sequence ID" value="CAA7014476.1"/>
    <property type="molecule type" value="Genomic_DNA"/>
</dbReference>
<comment type="caution">
    <text evidence="15">The sequence shown here is derived from an EMBL/GenBank/DDBJ whole genome shotgun (WGS) entry which is preliminary data.</text>
</comment>
<feature type="domain" description="ABC transporter" evidence="13">
    <location>
        <begin position="367"/>
        <end position="603"/>
    </location>
</feature>
<evidence type="ECO:0000256" key="6">
    <source>
        <dbReference type="ARBA" id="ARBA00022741"/>
    </source>
</evidence>
<dbReference type="CDD" id="cd18578">
    <property type="entry name" value="ABC_6TM_Pgp_ABCB1_D2_like"/>
    <property type="match status" value="1"/>
</dbReference>
<dbReference type="AlphaFoldDB" id="A0A6D2HI78"/>
<dbReference type="Gene3D" id="3.40.50.300">
    <property type="entry name" value="P-loop containing nucleotide triphosphate hydrolases"/>
    <property type="match status" value="2"/>
</dbReference>
<feature type="domain" description="ABC transporter" evidence="13">
    <location>
        <begin position="1015"/>
        <end position="1253"/>
    </location>
</feature>
<evidence type="ECO:0000256" key="7">
    <source>
        <dbReference type="ARBA" id="ARBA00022840"/>
    </source>
</evidence>
<protein>
    <recommendedName>
        <fullName evidence="17">ABC transporter B family member 9</fullName>
    </recommendedName>
</protein>
<feature type="transmembrane region" description="Helical" evidence="12">
    <location>
        <begin position="165"/>
        <end position="184"/>
    </location>
</feature>
<dbReference type="SMART" id="SM00382">
    <property type="entry name" value="AAA"/>
    <property type="match status" value="2"/>
</dbReference>
<comment type="subcellular location">
    <subcellularLocation>
        <location evidence="1">Cell membrane</location>
        <topology evidence="1">Multi-pass membrane protein</topology>
    </subcellularLocation>
</comment>
<comment type="similarity">
    <text evidence="2">Belongs to the ABC transporter superfamily. ABCB family. Multidrug resistance exporter (TC 3.A.1.201) subfamily.</text>
</comment>
<dbReference type="InterPro" id="IPR003439">
    <property type="entry name" value="ABC_transporter-like_ATP-bd"/>
</dbReference>
<feature type="domain" description="ABC transmembrane type-1" evidence="14">
    <location>
        <begin position="694"/>
        <end position="980"/>
    </location>
</feature>
<evidence type="ECO:0000313" key="16">
    <source>
        <dbReference type="Proteomes" id="UP000467841"/>
    </source>
</evidence>
<feature type="compositionally biased region" description="Basic and acidic residues" evidence="11">
    <location>
        <begin position="608"/>
        <end position="624"/>
    </location>
</feature>
<dbReference type="Gene3D" id="1.20.1560.10">
    <property type="entry name" value="ABC transporter type 1, transmembrane domain"/>
    <property type="match status" value="1"/>
</dbReference>
<feature type="transmembrane region" description="Helical" evidence="12">
    <location>
        <begin position="734"/>
        <end position="760"/>
    </location>
</feature>
<dbReference type="InterPro" id="IPR003593">
    <property type="entry name" value="AAA+_ATPase"/>
</dbReference>
<dbReference type="InterPro" id="IPR017871">
    <property type="entry name" value="ABC_transporter-like_CS"/>
</dbReference>
<evidence type="ECO:0000259" key="14">
    <source>
        <dbReference type="PROSITE" id="PS50929"/>
    </source>
</evidence>
<keyword evidence="3" id="KW-0813">Transport</keyword>
<evidence type="ECO:0000256" key="11">
    <source>
        <dbReference type="SAM" id="MobiDB-lite"/>
    </source>
</evidence>
<keyword evidence="10" id="KW-0325">Glycoprotein</keyword>
<feature type="transmembrane region" description="Helical" evidence="12">
    <location>
        <begin position="823"/>
        <end position="844"/>
    </location>
</feature>
<sequence>MERSKRKKTGEGANQRVAFYKLFTFADRYDIVLMVAGTISAVANGLTQPIVAVLIGQIINVFGFSDQDHLVKEVSKVAVKFLYLAVYAGVMSFLPNRDFSILLLQRVYCWMVTGERQSARIRGLYLKTILRQDIGFFDTETNTGEVIGRMSGDTILIQNAMGEKVGKFIALVSTFFGGFTVAFIKGRRLTIVLLLCIPLIVATSGVMNLVMSRAAGRGQLAYAEAGNVVEQAVGSIRTVVAFTGEKQATEKYETKLETAYKTTVETGLFSGLGIGILMFVVFCTHGLAIWYGARLIMNEGYSGGQVMNVIFAIVNGGIALGQTLPSLNAFAIGQAAAYKMFETIKRRPKIDAYDSSGLVLEEIKGDIELNDVYFRYPARPDVNIFAGFSLVVPNGSTVALVGQSGSGKSTVISLIERFYDPESGHVLVDGIDLKKLNLRWIRSKIGLVSQEPILFATTIRENIVYGKNDASDQEIRTAVELANATGFIDKLPQGLDTLVGEHGTQMSGGQKQRLAIARAILKNPKILLLDEATSALDAESERIVQDALVKLMSSRTTVVVAHRLTTIRTANLIAVVQQGKIVEKGTHKEMIQDPNGAYSQLVRLQEGSKRTRGIVDEPERHETSFEIEGPVSQNRIHKGHSSSSRHSFRPADSNESEEIHEVNSPTEEETTKKRKKVSLTRLAHLNKPEIPVLVLGSLAAAVHGVVVPLNGLLLSRTIKIFFEPSNLLEKDSHFWALVFVMLGVIDLIIIPFQNYFFAVAGGKLIKRIRSLSFDKVVHQEISWFDNSANSSGAIGARLSTDASTVKSIVGDTLGLIVQNAATVAAALIIAFTANWILALFVLLVSPVMLLQGYAQTKCITGFSASAKEKYEEASQVASDAVSSIRTVASFCAEDKVMDLYEHKCELPKKEGVRSGFFSGLGYGFSFFFLFCINSLCFYVGSKLISWNKATFGEFFQVFFALSLTAVGVAQTSGMVPDRNKAKDAAASIFDILDGKPKIDSCSNEGTMLENVKGDIDLQHVSFRYPTRPDVQVFSDLCLTISSGQTVALVGESGSGKSTVISLIERFYNPDSGKILLDQVEIQTFKLSWLRQQMGLVSQEPVLFNETIRSNIAYGKTGGATEEEEIITAAKAANAHSFISSLPQGYETTVGERGVQLSGGQKQRIAIARAILKDPKILLLDEATSALDAESERVVQDALDRVMVNRTTLVVAHRLSTIKNADVIAVVKNGVIAERGRHETLMEISGGAYASLVAFHMSAN</sequence>
<dbReference type="Proteomes" id="UP000467841">
    <property type="component" value="Unassembled WGS sequence"/>
</dbReference>
<dbReference type="InterPro" id="IPR027417">
    <property type="entry name" value="P-loop_NTPase"/>
</dbReference>
<feature type="transmembrane region" description="Helical" evidence="12">
    <location>
        <begin position="951"/>
        <end position="969"/>
    </location>
</feature>
<feature type="domain" description="ABC transmembrane type-1" evidence="14">
    <location>
        <begin position="35"/>
        <end position="331"/>
    </location>
</feature>
<dbReference type="FunFam" id="1.20.1560.10:FF:000044">
    <property type="entry name" value="ABC transporter B family member 9"/>
    <property type="match status" value="1"/>
</dbReference>
<feature type="transmembrane region" description="Helical" evidence="12">
    <location>
        <begin position="310"/>
        <end position="337"/>
    </location>
</feature>
<evidence type="ECO:0000259" key="13">
    <source>
        <dbReference type="PROSITE" id="PS50893"/>
    </source>
</evidence>
<evidence type="ECO:0000256" key="1">
    <source>
        <dbReference type="ARBA" id="ARBA00004651"/>
    </source>
</evidence>
<proteinExistence type="inferred from homology"/>
<evidence type="ECO:0000256" key="8">
    <source>
        <dbReference type="ARBA" id="ARBA00022989"/>
    </source>
</evidence>
<keyword evidence="5" id="KW-0677">Repeat</keyword>
<evidence type="ECO:0000256" key="10">
    <source>
        <dbReference type="ARBA" id="ARBA00023180"/>
    </source>
</evidence>
<evidence type="ECO:0000256" key="3">
    <source>
        <dbReference type="ARBA" id="ARBA00022448"/>
    </source>
</evidence>
<dbReference type="PANTHER" id="PTHR24222:SF50">
    <property type="entry name" value="ABC TRANSPORTER B FAMILY MEMBER 9-LIKE ISOFORM X2"/>
    <property type="match status" value="1"/>
</dbReference>
<evidence type="ECO:0000256" key="9">
    <source>
        <dbReference type="ARBA" id="ARBA00023136"/>
    </source>
</evidence>
<dbReference type="PROSITE" id="PS00211">
    <property type="entry name" value="ABC_TRANSPORTER_1"/>
    <property type="match status" value="2"/>
</dbReference>
<evidence type="ECO:0000256" key="12">
    <source>
        <dbReference type="SAM" id="Phobius"/>
    </source>
</evidence>
<dbReference type="OrthoDB" id="6500128at2759"/>